<reference evidence="1 2" key="2">
    <citation type="submission" date="2007-06" db="EMBL/GenBank/DDBJ databases">
        <title>Draft genome sequence of Pseudoflavonifractor capillosus ATCC 29799.</title>
        <authorList>
            <person name="Sudarsanam P."/>
            <person name="Ley R."/>
            <person name="Guruge J."/>
            <person name="Turnbaugh P.J."/>
            <person name="Mahowald M."/>
            <person name="Liep D."/>
            <person name="Gordon J."/>
        </authorList>
    </citation>
    <scope>NUCLEOTIDE SEQUENCE [LARGE SCALE GENOMIC DNA]</scope>
    <source>
        <strain evidence="1 2">ATCC 29799</strain>
    </source>
</reference>
<keyword evidence="2" id="KW-1185">Reference proteome</keyword>
<dbReference type="AlphaFoldDB" id="A6P1M3"/>
<gene>
    <name evidence="1" type="ORF">BACCAP_04390</name>
</gene>
<dbReference type="STRING" id="411467.BACCAP_04390"/>
<comment type="caution">
    <text evidence="1">The sequence shown here is derived from an EMBL/GenBank/DDBJ whole genome shotgun (WGS) entry which is preliminary data.</text>
</comment>
<evidence type="ECO:0000313" key="2">
    <source>
        <dbReference type="Proteomes" id="UP000003639"/>
    </source>
</evidence>
<dbReference type="Proteomes" id="UP000003639">
    <property type="component" value="Unassembled WGS sequence"/>
</dbReference>
<organism evidence="1 2">
    <name type="scientific">Pseudoflavonifractor capillosus ATCC 29799</name>
    <dbReference type="NCBI Taxonomy" id="411467"/>
    <lineage>
        <taxon>Bacteria</taxon>
        <taxon>Bacillati</taxon>
        <taxon>Bacillota</taxon>
        <taxon>Clostridia</taxon>
        <taxon>Eubacteriales</taxon>
        <taxon>Oscillospiraceae</taxon>
        <taxon>Pseudoflavonifractor</taxon>
    </lineage>
</organism>
<evidence type="ECO:0000313" key="1">
    <source>
        <dbReference type="EMBL" id="EDM97915.1"/>
    </source>
</evidence>
<name>A6P1M3_9FIRM</name>
<dbReference type="EMBL" id="AAXG02000047">
    <property type="protein sequence ID" value="EDM97915.1"/>
    <property type="molecule type" value="Genomic_DNA"/>
</dbReference>
<reference evidence="1 2" key="1">
    <citation type="submission" date="2007-04" db="EMBL/GenBank/DDBJ databases">
        <authorList>
            <person name="Fulton L."/>
            <person name="Clifton S."/>
            <person name="Fulton B."/>
            <person name="Xu J."/>
            <person name="Minx P."/>
            <person name="Pepin K.H."/>
            <person name="Johnson M."/>
            <person name="Thiruvilangam P."/>
            <person name="Bhonagiri V."/>
            <person name="Nash W.E."/>
            <person name="Mardis E.R."/>
            <person name="Wilson R.K."/>
        </authorList>
    </citation>
    <scope>NUCLEOTIDE SEQUENCE [LARGE SCALE GENOMIC DNA]</scope>
    <source>
        <strain evidence="1 2">ATCC 29799</strain>
    </source>
</reference>
<sequence length="42" mass="4694">MTRFATRKTIRQPVSKNFVFFPPSENFFALSSVNPLPPGAPV</sequence>
<accession>A6P1M3</accession>
<proteinExistence type="predicted"/>
<protein>
    <submittedName>
        <fullName evidence="1">Uncharacterized protein</fullName>
    </submittedName>
</protein>